<organism evidence="2 3">
    <name type="scientific">Jeotgalibaca arthritidis</name>
    <dbReference type="NCBI Taxonomy" id="1868794"/>
    <lineage>
        <taxon>Bacteria</taxon>
        <taxon>Bacillati</taxon>
        <taxon>Bacillota</taxon>
        <taxon>Bacilli</taxon>
        <taxon>Lactobacillales</taxon>
        <taxon>Carnobacteriaceae</taxon>
        <taxon>Jeotgalibaca</taxon>
    </lineage>
</organism>
<dbReference type="Pfam" id="PF15980">
    <property type="entry name" value="ComGF"/>
    <property type="match status" value="1"/>
</dbReference>
<evidence type="ECO:0008006" key="4">
    <source>
        <dbReference type="Google" id="ProtNLM"/>
    </source>
</evidence>
<feature type="transmembrane region" description="Helical" evidence="1">
    <location>
        <begin position="12"/>
        <end position="36"/>
    </location>
</feature>
<reference evidence="2 3" key="1">
    <citation type="journal article" date="2017" name="Int. J. Syst. Evol. Microbiol.">
        <title>Jeotgalibaca porci sp. nov. and Jeotgalibaca arthritidis sp. nov., isolated from pigs, and emended description of the genus Jeotgalibaca.</title>
        <authorList>
            <person name="Zamora L."/>
            <person name="Perez-Sancho M."/>
            <person name="Dominguez L."/>
            <person name="Fernandez-Garayzabal J.F."/>
            <person name="Vela A.I."/>
        </authorList>
    </citation>
    <scope>NUCLEOTIDE SEQUENCE [LARGE SCALE GENOMIC DNA]</scope>
    <source>
        <strain evidence="2 3">CECT 9157</strain>
    </source>
</reference>
<dbReference type="InterPro" id="IPR016977">
    <property type="entry name" value="ComGF"/>
</dbReference>
<evidence type="ECO:0000313" key="2">
    <source>
        <dbReference type="EMBL" id="QII83010.1"/>
    </source>
</evidence>
<dbReference type="AlphaFoldDB" id="A0A6G7KCP1"/>
<keyword evidence="1" id="KW-0812">Transmembrane</keyword>
<evidence type="ECO:0000256" key="1">
    <source>
        <dbReference type="SAM" id="Phobius"/>
    </source>
</evidence>
<proteinExistence type="predicted"/>
<protein>
    <recommendedName>
        <fullName evidence="4">Prepilin-type N-terminal cleavage/methylation domain-containing protein</fullName>
    </recommendedName>
</protein>
<evidence type="ECO:0000313" key="3">
    <source>
        <dbReference type="Proteomes" id="UP000501451"/>
    </source>
</evidence>
<dbReference type="RefSeq" id="WP_166163877.1">
    <property type="nucleotide sequence ID" value="NZ_CP049740.1"/>
</dbReference>
<gene>
    <name evidence="2" type="ORF">G7057_11495</name>
</gene>
<sequence length="151" mass="17460">MKRFILSRNSRGFSLVESLLALFINSLVLILLGHVFSSLQLIQTTLHSDKNIEWHLFLNQVENDINTKTLTKKREHELTFLEKKSTDVISYEWRNSEVVRTKNSSGYVPMISKLKSVRYDDKSSNQLVGVRINFINGQILEGTIKVEPHNE</sequence>
<keyword evidence="1" id="KW-0472">Membrane</keyword>
<accession>A0A6G7KCP1</accession>
<keyword evidence="1" id="KW-1133">Transmembrane helix</keyword>
<name>A0A6G7KCP1_9LACT</name>
<dbReference type="EMBL" id="CP049740">
    <property type="protein sequence ID" value="QII83010.1"/>
    <property type="molecule type" value="Genomic_DNA"/>
</dbReference>
<keyword evidence="3" id="KW-1185">Reference proteome</keyword>
<dbReference type="NCBIfam" id="NF041002">
    <property type="entry name" value="pilin_ComGF"/>
    <property type="match status" value="1"/>
</dbReference>
<dbReference type="KEGG" id="jar:G7057_11495"/>
<dbReference type="Proteomes" id="UP000501451">
    <property type="component" value="Chromosome"/>
</dbReference>